<sequence>MWPARAQGHLLQGPGWCRAGGSRCRRRCRRRPGGGGGGRVQVSRLPGRGPQQRGRCLPGAAALWGRVSGLRPRRRPRLQGPASEHWTADAGVYRAGGRPREGGVWGRQGRRRHARGGGDGAASRAGGPLWGGYQAPLPHAPRPRRGIAAPGVDRRGRSRGRRRLGGGRGRKLGARLAVAGLRLRLRGCVWHSPAGGHRVCGVWQGTGQHADGARPLCGDNEPPAAGRGALLRPDAGDGRHGSCVRPVSSGEQQHGTMGARRHHRGHPRRAVCGRGVSQAGRQGGQRRAGHPPRCHGCSSRQLCLGHGAAADAVGGRALPLGYRGQGNAGPAKPRRRPPAPGPGAGATGGRHAGGHATLCGGPLSSNACEEAPLVGVRAVSPPRPECGCGEPVRSHPWRPSRAPRSRHAGAGQDARPVAGSFGRHWRGGAWPPQSLGMARAANERCSGAGRHGWCRWPRQPGLLPAVYRRRGGDVFSVSTRHGRRGRGAGGGLGKEAGRRWTCTGPQRQRLCIPGGGTDAARAGWPAVGAHPVAPDGRRRPETVCRTVGSTG</sequence>
<gene>
    <name evidence="1" type="ORF">I4F81_004182</name>
</gene>
<evidence type="ECO:0000313" key="1">
    <source>
        <dbReference type="EMBL" id="KAK1861599.1"/>
    </source>
</evidence>
<accession>A0ACC3BUI6</accession>
<evidence type="ECO:0000313" key="2">
    <source>
        <dbReference type="Proteomes" id="UP000798662"/>
    </source>
</evidence>
<name>A0ACC3BUI6_PYRYE</name>
<reference evidence="1" key="1">
    <citation type="submission" date="2019-11" db="EMBL/GenBank/DDBJ databases">
        <title>Nori genome reveals adaptations in red seaweeds to the harsh intertidal environment.</title>
        <authorList>
            <person name="Wang D."/>
            <person name="Mao Y."/>
        </authorList>
    </citation>
    <scope>NUCLEOTIDE SEQUENCE</scope>
    <source>
        <tissue evidence="1">Gametophyte</tissue>
    </source>
</reference>
<comment type="caution">
    <text evidence="1">The sequence shown here is derived from an EMBL/GenBank/DDBJ whole genome shotgun (WGS) entry which is preliminary data.</text>
</comment>
<organism evidence="1 2">
    <name type="scientific">Pyropia yezoensis</name>
    <name type="common">Susabi-nori</name>
    <name type="synonym">Porphyra yezoensis</name>
    <dbReference type="NCBI Taxonomy" id="2788"/>
    <lineage>
        <taxon>Eukaryota</taxon>
        <taxon>Rhodophyta</taxon>
        <taxon>Bangiophyceae</taxon>
        <taxon>Bangiales</taxon>
        <taxon>Bangiaceae</taxon>
        <taxon>Pyropia</taxon>
    </lineage>
</organism>
<dbReference type="EMBL" id="CM020618">
    <property type="protein sequence ID" value="KAK1861599.1"/>
    <property type="molecule type" value="Genomic_DNA"/>
</dbReference>
<keyword evidence="2" id="KW-1185">Reference proteome</keyword>
<proteinExistence type="predicted"/>
<protein>
    <submittedName>
        <fullName evidence="1">Uncharacterized protein</fullName>
    </submittedName>
</protein>
<dbReference type="Proteomes" id="UP000798662">
    <property type="component" value="Chromosome 1"/>
</dbReference>